<keyword evidence="3" id="KW-1133">Transmembrane helix</keyword>
<protein>
    <submittedName>
        <fullName evidence="5">Outer membrane protein OmpA</fullName>
    </submittedName>
</protein>
<evidence type="ECO:0000259" key="4">
    <source>
        <dbReference type="PROSITE" id="PS51123"/>
    </source>
</evidence>
<feature type="domain" description="OmpA-like" evidence="4">
    <location>
        <begin position="66"/>
        <end position="174"/>
    </location>
</feature>
<evidence type="ECO:0000313" key="5">
    <source>
        <dbReference type="EMBL" id="SEA57796.1"/>
    </source>
</evidence>
<dbReference type="AlphaFoldDB" id="A0A1H4CBQ6"/>
<feature type="region of interest" description="Disordered" evidence="2">
    <location>
        <begin position="152"/>
        <end position="174"/>
    </location>
</feature>
<dbReference type="InterPro" id="IPR036737">
    <property type="entry name" value="OmpA-like_sf"/>
</dbReference>
<dbReference type="Proteomes" id="UP000199002">
    <property type="component" value="Unassembled WGS sequence"/>
</dbReference>
<dbReference type="Gene3D" id="3.30.1330.60">
    <property type="entry name" value="OmpA-like domain"/>
    <property type="match status" value="1"/>
</dbReference>
<dbReference type="EMBL" id="FNQJ01000018">
    <property type="protein sequence ID" value="SEA57796.1"/>
    <property type="molecule type" value="Genomic_DNA"/>
</dbReference>
<dbReference type="GO" id="GO:0016020">
    <property type="term" value="C:membrane"/>
    <property type="evidence" value="ECO:0007669"/>
    <property type="project" value="UniProtKB-UniRule"/>
</dbReference>
<evidence type="ECO:0000256" key="2">
    <source>
        <dbReference type="SAM" id="MobiDB-lite"/>
    </source>
</evidence>
<dbReference type="RefSeq" id="WP_092699057.1">
    <property type="nucleotide sequence ID" value="NZ_CAXIQL010000080.1"/>
</dbReference>
<feature type="transmembrane region" description="Helical" evidence="3">
    <location>
        <begin position="12"/>
        <end position="32"/>
    </location>
</feature>
<evidence type="ECO:0000256" key="1">
    <source>
        <dbReference type="PROSITE-ProRule" id="PRU00473"/>
    </source>
</evidence>
<reference evidence="6" key="1">
    <citation type="submission" date="2016-10" db="EMBL/GenBank/DDBJ databases">
        <authorList>
            <person name="Varghese N."/>
            <person name="Submissions S."/>
        </authorList>
    </citation>
    <scope>NUCLEOTIDE SEQUENCE [LARGE SCALE GENOMIC DNA]</scope>
    <source>
        <strain evidence="6">DSM 25157</strain>
    </source>
</reference>
<dbReference type="GeneID" id="34232028"/>
<evidence type="ECO:0000256" key="3">
    <source>
        <dbReference type="SAM" id="Phobius"/>
    </source>
</evidence>
<keyword evidence="6" id="KW-1185">Reference proteome</keyword>
<keyword evidence="3" id="KW-0812">Transmembrane</keyword>
<keyword evidence="1 3" id="KW-0472">Membrane</keyword>
<dbReference type="Pfam" id="PF00691">
    <property type="entry name" value="OmpA"/>
    <property type="match status" value="1"/>
</dbReference>
<dbReference type="SUPFAM" id="SSF103088">
    <property type="entry name" value="OmpA-like"/>
    <property type="match status" value="1"/>
</dbReference>
<dbReference type="InterPro" id="IPR006665">
    <property type="entry name" value="OmpA-like"/>
</dbReference>
<proteinExistence type="predicted"/>
<accession>A0A1H4CBQ6</accession>
<organism evidence="5 6">
    <name type="scientific">Acidovorax soli</name>
    <dbReference type="NCBI Taxonomy" id="592050"/>
    <lineage>
        <taxon>Bacteria</taxon>
        <taxon>Pseudomonadati</taxon>
        <taxon>Pseudomonadota</taxon>
        <taxon>Betaproteobacteria</taxon>
        <taxon>Burkholderiales</taxon>
        <taxon>Comamonadaceae</taxon>
        <taxon>Acidovorax</taxon>
    </lineage>
</organism>
<gene>
    <name evidence="5" type="ORF">SAMN05421875_11848</name>
</gene>
<name>A0A1H4CBQ6_9BURK</name>
<evidence type="ECO:0000313" key="6">
    <source>
        <dbReference type="Proteomes" id="UP000199002"/>
    </source>
</evidence>
<dbReference type="STRING" id="592050.SAMN05421875_11848"/>
<dbReference type="PROSITE" id="PS51123">
    <property type="entry name" value="OMPA_2"/>
    <property type="match status" value="1"/>
</dbReference>
<sequence>MSDDDSQERFALGFLIALIALLISVVVGTVVVKRVGGSTAPKPAATAIASSAPAAPAADAAATDGASVRVENGVVKFYFASAKADLATGANEALADVVKGVSEGKTAVVSGFHDATGDAALNVELAKQRAFAVRDALKALGVAEDKIELKKPEETTASGSNAEARRVEVALSAQ</sequence>